<dbReference type="GO" id="GO:0000976">
    <property type="term" value="F:transcription cis-regulatory region binding"/>
    <property type="evidence" value="ECO:0007669"/>
    <property type="project" value="TreeGrafter"/>
</dbReference>
<dbReference type="Pfam" id="PF12625">
    <property type="entry name" value="Arabinose_bd"/>
    <property type="match status" value="1"/>
</dbReference>
<dbReference type="SUPFAM" id="SSF46689">
    <property type="entry name" value="Homeodomain-like"/>
    <property type="match status" value="1"/>
</dbReference>
<proteinExistence type="predicted"/>
<evidence type="ECO:0000313" key="5">
    <source>
        <dbReference type="EMBL" id="MRH80015.1"/>
    </source>
</evidence>
<sequence length="327" mass="36872">MEKFIIDGRYGKLLAANGINPQEILRIAKLPVDTFAHQQLKLTEQEYFAMINAIDSVTDDPLFPAKLVATDNIETFSPPIFAAYCSKNGYQFLKRLAHYKKLIGPVTYNSTQKPDTLTITLTSLSATESLPNFFVKGEFAFMIQLMSAATGQKIKPIKITATFNDDQPAIIDYYGVPFELGTANSITFKMADLLVPFTTENTSILEYLEPELKKKLADLDIDDSYGKRVRSSLVELLPRGEAAIEDVAKSLGISKRTLQRKLKAENTNFQQQLNATREMLAKNYLLNTAMTIDDIAFLLAYQETNSFLRAFNTWTGMSAQQYRENHR</sequence>
<gene>
    <name evidence="5" type="ORF">GIX77_04350</name>
</gene>
<dbReference type="Proteomes" id="UP000470878">
    <property type="component" value="Unassembled WGS sequence"/>
</dbReference>
<dbReference type="Gene3D" id="1.10.10.60">
    <property type="entry name" value="Homeodomain-like"/>
    <property type="match status" value="1"/>
</dbReference>
<accession>A0A7X2KIS3</accession>
<dbReference type="InterPro" id="IPR032687">
    <property type="entry name" value="AraC-type_N"/>
</dbReference>
<evidence type="ECO:0000313" key="6">
    <source>
        <dbReference type="Proteomes" id="UP000470878"/>
    </source>
</evidence>
<keyword evidence="2" id="KW-0238">DNA-binding</keyword>
<dbReference type="SMART" id="SM00342">
    <property type="entry name" value="HTH_ARAC"/>
    <property type="match status" value="1"/>
</dbReference>
<feature type="domain" description="HTH araC/xylS-type" evidence="4">
    <location>
        <begin position="227"/>
        <end position="325"/>
    </location>
</feature>
<dbReference type="InterPro" id="IPR018060">
    <property type="entry name" value="HTH_AraC"/>
</dbReference>
<dbReference type="EMBL" id="WJMX01000004">
    <property type="protein sequence ID" value="MRH80015.1"/>
    <property type="molecule type" value="Genomic_DNA"/>
</dbReference>
<evidence type="ECO:0000256" key="3">
    <source>
        <dbReference type="ARBA" id="ARBA00023163"/>
    </source>
</evidence>
<keyword evidence="3" id="KW-0804">Transcription</keyword>
<dbReference type="Pfam" id="PF12833">
    <property type="entry name" value="HTH_18"/>
    <property type="match status" value="1"/>
</dbReference>
<dbReference type="RefSeq" id="WP_318630552.1">
    <property type="nucleotide sequence ID" value="NZ_WJMX01000004.1"/>
</dbReference>
<keyword evidence="1" id="KW-0805">Transcription regulation</keyword>
<dbReference type="PANTHER" id="PTHR47894">
    <property type="entry name" value="HTH-TYPE TRANSCRIPTIONAL REGULATOR GADX"/>
    <property type="match status" value="1"/>
</dbReference>
<evidence type="ECO:0000256" key="1">
    <source>
        <dbReference type="ARBA" id="ARBA00023015"/>
    </source>
</evidence>
<dbReference type="InterPro" id="IPR009057">
    <property type="entry name" value="Homeodomain-like_sf"/>
</dbReference>
<evidence type="ECO:0000256" key="2">
    <source>
        <dbReference type="ARBA" id="ARBA00023125"/>
    </source>
</evidence>
<reference evidence="5 6" key="1">
    <citation type="submission" date="2019-11" db="EMBL/GenBank/DDBJ databases">
        <title>Draft genome sequence of 12 host-associated Lactobacillus reuteri rodent strains.</title>
        <authorList>
            <person name="Zhang S."/>
            <person name="Ozcam M."/>
            <person name="Van Pijkeren J.P."/>
        </authorList>
    </citation>
    <scope>NUCLEOTIDE SEQUENCE [LARGE SCALE GENOMIC DNA]</scope>
    <source>
        <strain evidence="5 6">CR</strain>
    </source>
</reference>
<comment type="caution">
    <text evidence="5">The sequence shown here is derived from an EMBL/GenBank/DDBJ whole genome shotgun (WGS) entry which is preliminary data.</text>
</comment>
<organism evidence="5 6">
    <name type="scientific">Limosilactobacillus reuteri</name>
    <name type="common">Lactobacillus reuteri</name>
    <dbReference type="NCBI Taxonomy" id="1598"/>
    <lineage>
        <taxon>Bacteria</taxon>
        <taxon>Bacillati</taxon>
        <taxon>Bacillota</taxon>
        <taxon>Bacilli</taxon>
        <taxon>Lactobacillales</taxon>
        <taxon>Lactobacillaceae</taxon>
        <taxon>Limosilactobacillus</taxon>
    </lineage>
</organism>
<name>A0A7X2KIS3_LIMRT</name>
<dbReference type="PROSITE" id="PS01124">
    <property type="entry name" value="HTH_ARAC_FAMILY_2"/>
    <property type="match status" value="1"/>
</dbReference>
<dbReference type="PANTHER" id="PTHR47894:SF1">
    <property type="entry name" value="HTH-TYPE TRANSCRIPTIONAL REGULATOR VQSM"/>
    <property type="match status" value="1"/>
</dbReference>
<dbReference type="GO" id="GO:0005829">
    <property type="term" value="C:cytosol"/>
    <property type="evidence" value="ECO:0007669"/>
    <property type="project" value="TreeGrafter"/>
</dbReference>
<dbReference type="AlphaFoldDB" id="A0A7X2KIS3"/>
<evidence type="ECO:0000259" key="4">
    <source>
        <dbReference type="PROSITE" id="PS01124"/>
    </source>
</evidence>
<dbReference type="GO" id="GO:0003700">
    <property type="term" value="F:DNA-binding transcription factor activity"/>
    <property type="evidence" value="ECO:0007669"/>
    <property type="project" value="InterPro"/>
</dbReference>
<protein>
    <submittedName>
        <fullName evidence="5">Helix-turn-helix domain-containing protein</fullName>
    </submittedName>
</protein>